<gene>
    <name evidence="6" type="primary">bm3R1</name>
    <name evidence="6" type="ORF">NCTC11967_04051</name>
</gene>
<dbReference type="PROSITE" id="PS50977">
    <property type="entry name" value="HTH_TETR_2"/>
    <property type="match status" value="1"/>
</dbReference>
<feature type="DNA-binding region" description="H-T-H motif" evidence="4">
    <location>
        <begin position="67"/>
        <end position="86"/>
    </location>
</feature>
<keyword evidence="1" id="KW-0805">Transcription regulation</keyword>
<comment type="caution">
    <text evidence="6">The sequence shown here is derived from an EMBL/GenBank/DDBJ whole genome shotgun (WGS) entry which is preliminary data.</text>
</comment>
<protein>
    <submittedName>
        <fullName evidence="6">HTH-type transcriptional repressor Bm3R1</fullName>
    </submittedName>
</protein>
<dbReference type="PRINTS" id="PR00455">
    <property type="entry name" value="HTHTETR"/>
</dbReference>
<evidence type="ECO:0000256" key="4">
    <source>
        <dbReference type="PROSITE-ProRule" id="PRU00335"/>
    </source>
</evidence>
<dbReference type="PANTHER" id="PTHR30055:SF234">
    <property type="entry name" value="HTH-TYPE TRANSCRIPTIONAL REGULATOR BETI"/>
    <property type="match status" value="1"/>
</dbReference>
<sequence length="232" mass="26185">MFLKYDKHSYYCQGGFWPGEGMLMNDKQKKITPLRRKPSQTRSREKVKLILECAVALIARQGSDAMRMSEVAQNAGISIGALYQYFPDKTAIVRMLAQRYNQEARVCIEQGLAQAETLPQLMAAFNTLIDEYYALFIAEPVMRDIWAATQTSQALREEEVAESRLNGALLAAAILRLRPEARREQVEQDAFLLMHLGEATMRLAVSTGPQEGQALVESYKRMAETMLAETGR</sequence>
<dbReference type="Gene3D" id="1.10.357.10">
    <property type="entry name" value="Tetracycline Repressor, domain 2"/>
    <property type="match status" value="1"/>
</dbReference>
<dbReference type="InterPro" id="IPR001647">
    <property type="entry name" value="HTH_TetR"/>
</dbReference>
<evidence type="ECO:0000313" key="7">
    <source>
        <dbReference type="Proteomes" id="UP000251313"/>
    </source>
</evidence>
<dbReference type="AlphaFoldDB" id="A0AB38G043"/>
<name>A0AB38G043_9ENTR</name>
<dbReference type="GO" id="GO:0000976">
    <property type="term" value="F:transcription cis-regulatory region binding"/>
    <property type="evidence" value="ECO:0007669"/>
    <property type="project" value="TreeGrafter"/>
</dbReference>
<dbReference type="Pfam" id="PF00440">
    <property type="entry name" value="TetR_N"/>
    <property type="match status" value="1"/>
</dbReference>
<dbReference type="PANTHER" id="PTHR30055">
    <property type="entry name" value="HTH-TYPE TRANSCRIPTIONAL REGULATOR RUTR"/>
    <property type="match status" value="1"/>
</dbReference>
<reference evidence="6 7" key="1">
    <citation type="submission" date="2018-06" db="EMBL/GenBank/DDBJ databases">
        <authorList>
            <consortium name="Pathogen Informatics"/>
            <person name="Doyle S."/>
        </authorList>
    </citation>
    <scope>NUCLEOTIDE SEQUENCE [LARGE SCALE GENOMIC DNA]</scope>
    <source>
        <strain evidence="6 7">NCTC11967</strain>
    </source>
</reference>
<keyword evidence="2 4" id="KW-0238">DNA-binding</keyword>
<feature type="domain" description="HTH tetR-type" evidence="5">
    <location>
        <begin position="44"/>
        <end position="104"/>
    </location>
</feature>
<dbReference type="EMBL" id="UAVL01000020">
    <property type="protein sequence ID" value="SQA65034.1"/>
    <property type="molecule type" value="Genomic_DNA"/>
</dbReference>
<dbReference type="SUPFAM" id="SSF46689">
    <property type="entry name" value="Homeodomain-like"/>
    <property type="match status" value="1"/>
</dbReference>
<dbReference type="GO" id="GO:0003700">
    <property type="term" value="F:DNA-binding transcription factor activity"/>
    <property type="evidence" value="ECO:0007669"/>
    <property type="project" value="TreeGrafter"/>
</dbReference>
<evidence type="ECO:0000256" key="1">
    <source>
        <dbReference type="ARBA" id="ARBA00023015"/>
    </source>
</evidence>
<dbReference type="Pfam" id="PF17928">
    <property type="entry name" value="TetR_C_22"/>
    <property type="match status" value="1"/>
</dbReference>
<evidence type="ECO:0000259" key="5">
    <source>
        <dbReference type="PROSITE" id="PS50977"/>
    </source>
</evidence>
<accession>A0AB38G043</accession>
<evidence type="ECO:0000313" key="6">
    <source>
        <dbReference type="EMBL" id="SQA65034.1"/>
    </source>
</evidence>
<dbReference type="Proteomes" id="UP000251313">
    <property type="component" value="Unassembled WGS sequence"/>
</dbReference>
<evidence type="ECO:0000256" key="3">
    <source>
        <dbReference type="ARBA" id="ARBA00023163"/>
    </source>
</evidence>
<evidence type="ECO:0000256" key="2">
    <source>
        <dbReference type="ARBA" id="ARBA00023125"/>
    </source>
</evidence>
<dbReference type="InterPro" id="IPR009057">
    <property type="entry name" value="Homeodomain-like_sf"/>
</dbReference>
<keyword evidence="3" id="KW-0804">Transcription</keyword>
<dbReference type="InterPro" id="IPR041674">
    <property type="entry name" value="TetR_C_22"/>
</dbReference>
<dbReference type="InterPro" id="IPR050109">
    <property type="entry name" value="HTH-type_TetR-like_transc_reg"/>
</dbReference>
<proteinExistence type="predicted"/>
<organism evidence="6 7">
    <name type="scientific">Yokenella regensburgei</name>
    <dbReference type="NCBI Taxonomy" id="158877"/>
    <lineage>
        <taxon>Bacteria</taxon>
        <taxon>Pseudomonadati</taxon>
        <taxon>Pseudomonadota</taxon>
        <taxon>Gammaproteobacteria</taxon>
        <taxon>Enterobacterales</taxon>
        <taxon>Enterobacteriaceae</taxon>
        <taxon>Yokenella</taxon>
    </lineage>
</organism>